<proteinExistence type="predicted"/>
<keyword evidence="2" id="KW-1185">Reference proteome</keyword>
<evidence type="ECO:0000313" key="2">
    <source>
        <dbReference type="Proteomes" id="UP000182241"/>
    </source>
</evidence>
<reference evidence="2" key="1">
    <citation type="submission" date="2016-10" db="EMBL/GenBank/DDBJ databases">
        <authorList>
            <person name="Varghese N."/>
            <person name="Submissions S."/>
        </authorList>
    </citation>
    <scope>NUCLEOTIDE SEQUENCE [LARGE SCALE GENOMIC DNA]</scope>
    <source>
        <strain evidence="2">DSM 44234</strain>
    </source>
</reference>
<protein>
    <submittedName>
        <fullName evidence="1">Uncharacterized protein</fullName>
    </submittedName>
</protein>
<sequence length="62" mass="6497">MSDDAYPAFEINVICTDGTYTASVVELDDSGFQLDTLWSKSSTDLATLLAEAAEPIASHAGA</sequence>
<dbReference type="EMBL" id="FNSA01000003">
    <property type="protein sequence ID" value="SEC78643.1"/>
    <property type="molecule type" value="Genomic_DNA"/>
</dbReference>
<dbReference type="RefSeq" id="WP_068742813.1">
    <property type="nucleotide sequence ID" value="NZ_FNSA01000003.1"/>
</dbReference>
<name>A0A1H4VCG0_TSUTY</name>
<dbReference type="Proteomes" id="UP000182241">
    <property type="component" value="Unassembled WGS sequence"/>
</dbReference>
<dbReference type="AlphaFoldDB" id="A0A1H4VCG0"/>
<organism evidence="1 2">
    <name type="scientific">Tsukamurella tyrosinosolvens</name>
    <dbReference type="NCBI Taxonomy" id="57704"/>
    <lineage>
        <taxon>Bacteria</taxon>
        <taxon>Bacillati</taxon>
        <taxon>Actinomycetota</taxon>
        <taxon>Actinomycetes</taxon>
        <taxon>Mycobacteriales</taxon>
        <taxon>Tsukamurellaceae</taxon>
        <taxon>Tsukamurella</taxon>
    </lineage>
</organism>
<gene>
    <name evidence="1" type="ORF">SAMN04489793_3193</name>
</gene>
<accession>A0A1H4VCG0</accession>
<evidence type="ECO:0000313" key="1">
    <source>
        <dbReference type="EMBL" id="SEC78643.1"/>
    </source>
</evidence>
<dbReference type="STRING" id="57704.SAMN04489793_3193"/>